<evidence type="ECO:0000256" key="1">
    <source>
        <dbReference type="ARBA" id="ARBA00008416"/>
    </source>
</evidence>
<evidence type="ECO:0000256" key="3">
    <source>
        <dbReference type="RuleBase" id="RU003457"/>
    </source>
</evidence>
<keyword evidence="7" id="KW-1185">Reference proteome</keyword>
<proteinExistence type="inferred from homology"/>
<protein>
    <submittedName>
        <fullName evidence="6">Pirin family protein</fullName>
    </submittedName>
</protein>
<dbReference type="EMBL" id="CP031699">
    <property type="protein sequence ID" value="QEY24836.1"/>
    <property type="molecule type" value="Genomic_DNA"/>
</dbReference>
<evidence type="ECO:0000259" key="4">
    <source>
        <dbReference type="Pfam" id="PF02678"/>
    </source>
</evidence>
<accession>A0A5P3MT87</accession>
<dbReference type="SUPFAM" id="SSF51182">
    <property type="entry name" value="RmlC-like cupins"/>
    <property type="match status" value="1"/>
</dbReference>
<dbReference type="CDD" id="cd02910">
    <property type="entry name" value="cupin_Yhhw_N"/>
    <property type="match status" value="1"/>
</dbReference>
<keyword evidence="2" id="KW-0408">Iron</keyword>
<reference evidence="6 7" key="1">
    <citation type="submission" date="2018-08" db="EMBL/GenBank/DDBJ databases">
        <title>Neisseria animalis ATCC 49930 complete genome.</title>
        <authorList>
            <person name="Veseli I.A."/>
            <person name="Mascarenhas dos Santos A.C."/>
            <person name="Buttler R."/>
            <person name="Pombert J.-F."/>
        </authorList>
    </citation>
    <scope>NUCLEOTIDE SEQUENCE [LARGE SCALE GENOMIC DNA]</scope>
    <source>
        <strain evidence="6 7">ATCC 49930</strain>
    </source>
</reference>
<dbReference type="PANTHER" id="PTHR43212">
    <property type="entry name" value="QUERCETIN 2,3-DIOXYGENASE"/>
    <property type="match status" value="1"/>
</dbReference>
<dbReference type="Gene3D" id="2.60.120.10">
    <property type="entry name" value="Jelly Rolls"/>
    <property type="match status" value="2"/>
</dbReference>
<feature type="binding site" evidence="2">
    <location>
        <position position="103"/>
    </location>
    <ligand>
        <name>Fe cation</name>
        <dbReference type="ChEBI" id="CHEBI:24875"/>
    </ligand>
</feature>
<dbReference type="InterPro" id="IPR011051">
    <property type="entry name" value="RmlC_Cupin_sf"/>
</dbReference>
<feature type="binding site" evidence="2">
    <location>
        <position position="101"/>
    </location>
    <ligand>
        <name>Fe cation</name>
        <dbReference type="ChEBI" id="CHEBI:24875"/>
    </ligand>
</feature>
<dbReference type="PANTHER" id="PTHR43212:SF3">
    <property type="entry name" value="QUERCETIN 2,3-DIOXYGENASE"/>
    <property type="match status" value="1"/>
</dbReference>
<gene>
    <name evidence="6" type="ORF">D0T90_10425</name>
</gene>
<feature type="domain" description="Pirin N-terminal" evidence="4">
    <location>
        <begin position="9"/>
        <end position="118"/>
    </location>
</feature>
<feature type="binding site" evidence="2">
    <location>
        <position position="57"/>
    </location>
    <ligand>
        <name>Fe cation</name>
        <dbReference type="ChEBI" id="CHEBI:24875"/>
    </ligand>
</feature>
<evidence type="ECO:0000256" key="2">
    <source>
        <dbReference type="PIRSR" id="PIRSR006232-1"/>
    </source>
</evidence>
<comment type="cofactor">
    <cofactor evidence="2">
        <name>Fe cation</name>
        <dbReference type="ChEBI" id="CHEBI:24875"/>
    </cofactor>
    <text evidence="2">Binds 1 Fe cation per subunit.</text>
</comment>
<evidence type="ECO:0000313" key="7">
    <source>
        <dbReference type="Proteomes" id="UP000325536"/>
    </source>
</evidence>
<dbReference type="AlphaFoldDB" id="A0A5P3MT87"/>
<dbReference type="RefSeq" id="WP_123796292.1">
    <property type="nucleotide sequence ID" value="NZ_CP031699.1"/>
</dbReference>
<organism evidence="6 7">
    <name type="scientific">Neisseria animalis</name>
    <dbReference type="NCBI Taxonomy" id="492"/>
    <lineage>
        <taxon>Bacteria</taxon>
        <taxon>Pseudomonadati</taxon>
        <taxon>Pseudomonadota</taxon>
        <taxon>Betaproteobacteria</taxon>
        <taxon>Neisseriales</taxon>
        <taxon>Neisseriaceae</taxon>
        <taxon>Neisseria</taxon>
    </lineage>
</organism>
<dbReference type="GO" id="GO:0046872">
    <property type="term" value="F:metal ion binding"/>
    <property type="evidence" value="ECO:0007669"/>
    <property type="project" value="UniProtKB-KW"/>
</dbReference>
<evidence type="ECO:0000259" key="5">
    <source>
        <dbReference type="Pfam" id="PF17954"/>
    </source>
</evidence>
<keyword evidence="2" id="KW-0479">Metal-binding</keyword>
<comment type="similarity">
    <text evidence="1 3">Belongs to the pirin family.</text>
</comment>
<evidence type="ECO:0000313" key="6">
    <source>
        <dbReference type="EMBL" id="QEY24836.1"/>
    </source>
</evidence>
<dbReference type="Pfam" id="PF17954">
    <property type="entry name" value="Pirin_C_2"/>
    <property type="match status" value="1"/>
</dbReference>
<dbReference type="InterPro" id="IPR012093">
    <property type="entry name" value="Pirin"/>
</dbReference>
<dbReference type="Proteomes" id="UP000325536">
    <property type="component" value="Chromosome"/>
</dbReference>
<dbReference type="Pfam" id="PF02678">
    <property type="entry name" value="Pirin"/>
    <property type="match status" value="1"/>
</dbReference>
<feature type="binding site" evidence="2">
    <location>
        <position position="59"/>
    </location>
    <ligand>
        <name>Fe cation</name>
        <dbReference type="ChEBI" id="CHEBI:24875"/>
    </ligand>
</feature>
<feature type="domain" description="Quercetin 2,3-dioxygenase C-terminal cupin" evidence="5">
    <location>
        <begin position="148"/>
        <end position="232"/>
    </location>
</feature>
<dbReference type="PIRSF" id="PIRSF006232">
    <property type="entry name" value="Pirin"/>
    <property type="match status" value="1"/>
</dbReference>
<dbReference type="KEGG" id="naq:D0T90_10425"/>
<dbReference type="InterPro" id="IPR041602">
    <property type="entry name" value="Quercetinase_C"/>
</dbReference>
<name>A0A5P3MT87_NEIAN</name>
<dbReference type="OrthoDB" id="321327at2"/>
<sequence>MIERRPYHQLGAADYGWLDTKYHFSFSNYFNRNRMNWGNLRVWNDDIIAPQSGFDPHPHKEMEIITYVRSGAISHRDSMGNEGRTEAGDVQVMSAGSGVYHAEYNLEDERTTLFQIWILPTMESAKGEPSWGMRLFPKAERAGRFSVLASGIDGDDALPIRTNARVVGATLKAGDTAEYRFADGSRYGYLVPAEGDVEINGIRIEKGDGAAIHGETLISVTALSDAEIVMVDTE</sequence>
<dbReference type="InterPro" id="IPR003829">
    <property type="entry name" value="Pirin_N_dom"/>
</dbReference>
<dbReference type="InterPro" id="IPR014710">
    <property type="entry name" value="RmlC-like_jellyroll"/>
</dbReference>